<dbReference type="SUPFAM" id="SSF46894">
    <property type="entry name" value="C-terminal effector domain of the bipartite response regulators"/>
    <property type="match status" value="1"/>
</dbReference>
<sequence length="1122" mass="120743">MSTAFARESAGSQVRPARTAHPSVGLLGPLEVHADGLAVSPQVGRVSALLALLALSPGRVVSADRLMAQLWDDEPPQSGVAALYVYVSRLRRQLEPLGVRVVTQAPGYFLDVRPDRIDLVRFADAVRRAEHACGEESWAEATAAVEAARVLWRGEPFAGLPTCDELVVEGRRLARARRRIDELEARVLLGIGDAGRAAARARTLTEAEPLDEGYWELRMRAEHAAGNTAIALSLFDEFRELLVDALGIDPGPRVRDLHTWILRDADADADAGRDGAATGSADANSATDPVTVGRTAQRVEIDRMLRDVREGRGHVVVFEGGAGVGKTHLAELAARSAARAGIDVVWARSVDGAGVPPLWIWRQLLGALPGAEASGAAQLDELRDRVTDGGADLGDAARFELSDAIVSRVLAAAAANPILLVVDDLQWVDSASLHALRLLAARTRETPCGLVVTARQPESQRTEVASLLTAFAREDASSRLLLAPFSVDEVAELIDAHETHAADRAAATADTLRARAERLAERTGGNAFFVTTLLAQGADGPLPASIAELFTGRLESLEPPVRRLVDLAAVGGQSLDRPALAAATSLAGHELLDALESAERVGVLRAADTGWTFSHSLARDAVLDAMTASQRILAHAAYADALERAHVVDADSVLEELAHHRYEAAAGVPERAAFEACTEAADRARSTLAFDRAARFRERALAMLPADADPGARIDVLLRLTEEQREAGDVQAAAQSLRATLRQAQRLGDRAATVRALSLLGGVTLWNWRQLGEVDRETIDLFDGVIDDPETTDAERADLHCALAMELYYGDDDDRHRGVEAAHRAIEHAAASGDPAVLARASSSRVFTLWRPGGEGARLAVLDRWLGLRGDARGPGDRVPGEIVARLHRASIRLSTGDIAGFAEDSERAGELIPRLGRTEFEAQHAGQLACAAMLEGRFNDARALIDRTYDRLRRTSIWGGEWGRAIQTLTLARLEGDVAFVADRIVAKASEDAHRTLRWAAVLALAEAGAEHEARAMQSRWNLRRVPVFPYWGSDFDRAQAAAVAVRLGTPLLTDAYTALAETTAPLVVAGTALACWGPRDRLLADIAERLGWDDRAAEHRRAADRLTRDVVERSGISLRW</sequence>
<evidence type="ECO:0000256" key="5">
    <source>
        <dbReference type="PROSITE-ProRule" id="PRU01091"/>
    </source>
</evidence>
<feature type="region of interest" description="Disordered" evidence="6">
    <location>
        <begin position="1"/>
        <end position="20"/>
    </location>
</feature>
<accession>A0A4V0YGT4</accession>
<dbReference type="InterPro" id="IPR027417">
    <property type="entry name" value="P-loop_NTPase"/>
</dbReference>
<evidence type="ECO:0000256" key="3">
    <source>
        <dbReference type="ARBA" id="ARBA00023125"/>
    </source>
</evidence>
<dbReference type="SMART" id="SM00862">
    <property type="entry name" value="Trans_reg_C"/>
    <property type="match status" value="1"/>
</dbReference>
<keyword evidence="9" id="KW-1185">Reference proteome</keyword>
<feature type="domain" description="OmpR/PhoB-type" evidence="7">
    <location>
        <begin position="14"/>
        <end position="112"/>
    </location>
</feature>
<reference evidence="8 9" key="1">
    <citation type="submission" date="2019-01" db="EMBL/GenBank/DDBJ databases">
        <title>Genome sequencing of strain FW100M-8.</title>
        <authorList>
            <person name="Heo J."/>
            <person name="Kim S.-J."/>
            <person name="Kim J.-S."/>
            <person name="Hong S.-B."/>
            <person name="Kwon S.-W."/>
        </authorList>
    </citation>
    <scope>NUCLEOTIDE SEQUENCE [LARGE SCALE GENOMIC DNA]</scope>
    <source>
        <strain evidence="8 9">FW100M-8</strain>
    </source>
</reference>
<dbReference type="PANTHER" id="PTHR35807:SF1">
    <property type="entry name" value="TRANSCRIPTIONAL REGULATOR REDD"/>
    <property type="match status" value="1"/>
</dbReference>
<dbReference type="InterPro" id="IPR036388">
    <property type="entry name" value="WH-like_DNA-bd_sf"/>
</dbReference>
<dbReference type="InterPro" id="IPR005158">
    <property type="entry name" value="BTAD"/>
</dbReference>
<dbReference type="InterPro" id="IPR041664">
    <property type="entry name" value="AAA_16"/>
</dbReference>
<keyword evidence="4" id="KW-0804">Transcription</keyword>
<protein>
    <recommendedName>
        <fullName evidence="7">OmpR/PhoB-type domain-containing protein</fullName>
    </recommendedName>
</protein>
<comment type="similarity">
    <text evidence="1">Belongs to the AfsR/DnrI/RedD regulatory family.</text>
</comment>
<dbReference type="Gene3D" id="3.40.50.300">
    <property type="entry name" value="P-loop containing nucleotide triphosphate hydrolases"/>
    <property type="match status" value="1"/>
</dbReference>
<evidence type="ECO:0000259" key="7">
    <source>
        <dbReference type="PROSITE" id="PS51755"/>
    </source>
</evidence>
<proteinExistence type="inferred from homology"/>
<dbReference type="GO" id="GO:0003677">
    <property type="term" value="F:DNA binding"/>
    <property type="evidence" value="ECO:0007669"/>
    <property type="project" value="UniProtKB-UniRule"/>
</dbReference>
<dbReference type="Gene3D" id="1.25.40.10">
    <property type="entry name" value="Tetratricopeptide repeat domain"/>
    <property type="match status" value="1"/>
</dbReference>
<gene>
    <name evidence="8" type="ORF">ET445_02180</name>
</gene>
<dbReference type="PROSITE" id="PS51755">
    <property type="entry name" value="OMPR_PHOB"/>
    <property type="match status" value="1"/>
</dbReference>
<dbReference type="InterPro" id="IPR016032">
    <property type="entry name" value="Sig_transdc_resp-reg_C-effctor"/>
</dbReference>
<dbReference type="SUPFAM" id="SSF52540">
    <property type="entry name" value="P-loop containing nucleoside triphosphate hydrolases"/>
    <property type="match status" value="1"/>
</dbReference>
<dbReference type="Gene3D" id="1.10.10.10">
    <property type="entry name" value="Winged helix-like DNA-binding domain superfamily/Winged helix DNA-binding domain"/>
    <property type="match status" value="1"/>
</dbReference>
<name>A0A4V0YGT4_9MICO</name>
<dbReference type="AlphaFoldDB" id="A0A4V0YGT4"/>
<keyword evidence="3 5" id="KW-0238">DNA-binding</keyword>
<dbReference type="Proteomes" id="UP000291259">
    <property type="component" value="Chromosome"/>
</dbReference>
<dbReference type="RefSeq" id="WP_129188425.1">
    <property type="nucleotide sequence ID" value="NZ_CP035491.1"/>
</dbReference>
<dbReference type="SMART" id="SM01043">
    <property type="entry name" value="BTAD"/>
    <property type="match status" value="1"/>
</dbReference>
<dbReference type="GO" id="GO:0000160">
    <property type="term" value="P:phosphorelay signal transduction system"/>
    <property type="evidence" value="ECO:0007669"/>
    <property type="project" value="InterPro"/>
</dbReference>
<evidence type="ECO:0000256" key="2">
    <source>
        <dbReference type="ARBA" id="ARBA00023015"/>
    </source>
</evidence>
<organism evidence="8 9">
    <name type="scientific">Agromyces protaetiae</name>
    <dbReference type="NCBI Taxonomy" id="2509455"/>
    <lineage>
        <taxon>Bacteria</taxon>
        <taxon>Bacillati</taxon>
        <taxon>Actinomycetota</taxon>
        <taxon>Actinomycetes</taxon>
        <taxon>Micrococcales</taxon>
        <taxon>Microbacteriaceae</taxon>
        <taxon>Agromyces</taxon>
    </lineage>
</organism>
<evidence type="ECO:0000256" key="4">
    <source>
        <dbReference type="ARBA" id="ARBA00023163"/>
    </source>
</evidence>
<evidence type="ECO:0000313" key="8">
    <source>
        <dbReference type="EMBL" id="QAY72321.1"/>
    </source>
</evidence>
<keyword evidence="2" id="KW-0805">Transcription regulation</keyword>
<dbReference type="Pfam" id="PF03704">
    <property type="entry name" value="BTAD"/>
    <property type="match status" value="1"/>
</dbReference>
<dbReference type="KEGG" id="agf:ET445_02180"/>
<evidence type="ECO:0000256" key="1">
    <source>
        <dbReference type="ARBA" id="ARBA00005820"/>
    </source>
</evidence>
<dbReference type="Pfam" id="PF00486">
    <property type="entry name" value="Trans_reg_C"/>
    <property type="match status" value="1"/>
</dbReference>
<dbReference type="OrthoDB" id="3691954at2"/>
<dbReference type="Pfam" id="PF13191">
    <property type="entry name" value="AAA_16"/>
    <property type="match status" value="1"/>
</dbReference>
<evidence type="ECO:0000256" key="6">
    <source>
        <dbReference type="SAM" id="MobiDB-lite"/>
    </source>
</evidence>
<dbReference type="InterPro" id="IPR051677">
    <property type="entry name" value="AfsR-DnrI-RedD_regulator"/>
</dbReference>
<dbReference type="InterPro" id="IPR011990">
    <property type="entry name" value="TPR-like_helical_dom_sf"/>
</dbReference>
<dbReference type="GO" id="GO:0006355">
    <property type="term" value="P:regulation of DNA-templated transcription"/>
    <property type="evidence" value="ECO:0007669"/>
    <property type="project" value="InterPro"/>
</dbReference>
<feature type="DNA-binding region" description="OmpR/PhoB-type" evidence="5">
    <location>
        <begin position="14"/>
        <end position="112"/>
    </location>
</feature>
<dbReference type="PANTHER" id="PTHR35807">
    <property type="entry name" value="TRANSCRIPTIONAL REGULATOR REDD-RELATED"/>
    <property type="match status" value="1"/>
</dbReference>
<dbReference type="InterPro" id="IPR001867">
    <property type="entry name" value="OmpR/PhoB-type_DNA-bd"/>
</dbReference>
<evidence type="ECO:0000313" key="9">
    <source>
        <dbReference type="Proteomes" id="UP000291259"/>
    </source>
</evidence>
<dbReference type="EMBL" id="CP035491">
    <property type="protein sequence ID" value="QAY72321.1"/>
    <property type="molecule type" value="Genomic_DNA"/>
</dbReference>
<dbReference type="SUPFAM" id="SSF48452">
    <property type="entry name" value="TPR-like"/>
    <property type="match status" value="1"/>
</dbReference>